<accession>F0WN17</accession>
<gene>
    <name evidence="1" type="primary">AlNc14C164G7849</name>
    <name evidence="1" type="ORF">ALNC14_088470</name>
</gene>
<dbReference type="HOGENOM" id="CLU_286755_0_0_1"/>
<proteinExistence type="predicted"/>
<evidence type="ECO:0000313" key="1">
    <source>
        <dbReference type="EMBL" id="CCA22704.1"/>
    </source>
</evidence>
<name>F0WN17_9STRA</name>
<dbReference type="InterPro" id="IPR027417">
    <property type="entry name" value="P-loop_NTPase"/>
</dbReference>
<dbReference type="Pfam" id="PF13671">
    <property type="entry name" value="AAA_33"/>
    <property type="match status" value="1"/>
</dbReference>
<dbReference type="Gene3D" id="3.40.50.300">
    <property type="entry name" value="P-loop containing nucleotide triphosphate hydrolases"/>
    <property type="match status" value="1"/>
</dbReference>
<dbReference type="InterPro" id="IPR026302">
    <property type="entry name" value="NEDD4-bd_p2"/>
</dbReference>
<dbReference type="EMBL" id="FR824209">
    <property type="protein sequence ID" value="CCA22704.1"/>
    <property type="molecule type" value="Genomic_DNA"/>
</dbReference>
<reference evidence="1" key="2">
    <citation type="submission" date="2011-02" db="EMBL/GenBank/DDBJ databases">
        <authorList>
            <person name="MacLean D."/>
        </authorList>
    </citation>
    <scope>NUCLEOTIDE SEQUENCE</scope>
</reference>
<organism evidence="1">
    <name type="scientific">Albugo laibachii Nc14</name>
    <dbReference type="NCBI Taxonomy" id="890382"/>
    <lineage>
        <taxon>Eukaryota</taxon>
        <taxon>Sar</taxon>
        <taxon>Stramenopiles</taxon>
        <taxon>Oomycota</taxon>
        <taxon>Peronosporomycetes</taxon>
        <taxon>Albuginales</taxon>
        <taxon>Albuginaceae</taxon>
        <taxon>Albugo</taxon>
    </lineage>
</organism>
<dbReference type="AlphaFoldDB" id="F0WN17"/>
<protein>
    <submittedName>
        <fullName evidence="1">Uncharacterized protein AlNc14C164G7849</fullName>
    </submittedName>
</protein>
<dbReference type="PANTHER" id="PTHR13308:SF40">
    <property type="entry name" value="NEDD4-BINDING PROTEIN 2-LIKE 1"/>
    <property type="match status" value="1"/>
</dbReference>
<dbReference type="SUPFAM" id="SSF52540">
    <property type="entry name" value="P-loop containing nucleoside triphosphate hydrolases"/>
    <property type="match status" value="1"/>
</dbReference>
<reference evidence="1" key="1">
    <citation type="journal article" date="2011" name="PLoS Biol.">
        <title>Gene gain and loss during evolution of obligate parasitism in the white rust pathogen of Arabidopsis thaliana.</title>
        <authorList>
            <person name="Kemen E."/>
            <person name="Gardiner A."/>
            <person name="Schultz-Larsen T."/>
            <person name="Kemen A.C."/>
            <person name="Balmuth A.L."/>
            <person name="Robert-Seilaniantz A."/>
            <person name="Bailey K."/>
            <person name="Holub E."/>
            <person name="Studholme D.J."/>
            <person name="Maclean D."/>
            <person name="Jones J.D."/>
        </authorList>
    </citation>
    <scope>NUCLEOTIDE SEQUENCE</scope>
</reference>
<sequence length="1077" mass="123816">MTLKTKLTLHLQFHAYCHSHFWIVPALQIHSDNVLHWNQVSDLLQVIFLKWKYERYSCQIRSHCCDKSHLHPSADELCSKFDKNAIDTLYRLVEQISLRLHSLGFTLKSQLRSYFSSVTGGDDSMGVLWRGDARIGSIRLYSTTFDGSTTSQKLVQEILLPHYDAKPEVETVCTSPQSLLDSIKDNRTRNLISEMLQVTNDAENDHRPWIIILRGIPGSGKSTVARQLSRILPQIHWKVSICSADLYFEGRRGYRFDRNKLGIAHRQCFHTFKREIRACLDPENRDSQRVIVVDNTNVTRREYAQYITTSYKFYCVRVRIVEIQCIDIGTAFAMARRNSHGVPIDRVLQMWMRWEDDKQGVILHPMLCKEESRIMSFLTHRLGSEAWSGGPGYSLPTVLYVCLLLPQQERSKLLAAIPPKFRRVVADHITLFYKPTREYLRSVDFGCDHAIEAVNVCSDNRANVLKIKLDSSSDLLLRQKYPHITYSLAPKVRPVYSSMLLKLLDELDCPWIETQVCSLPIDVKLGMQIAMNGASISHACRSLPWNFRCHSASPKFGGAIRVQEVVVVYVESPQIDLDYKVLEKHLMQRLTSLQRLKYHIGSFCTSLRVLCIEDRKGLVSMDSIFAPLRPKQLRFHVCERISSDQQAANRIEQVIKQSVCDTDHIPKIIVIHCTFIEDQISLDNSFWLCEALANRFHHPLVCYVPLPFLAGSLDSLELCMSSCKVSNSSSKTNQSSECDFRLVDAMDLLEIGPSEVIQTQIAQISHHLKQGIDRAALNDAVEYTVRRIDTSLGAMDAMGTIDLLVIIRTPIKLSVSAFREKIAEWLRNEEKIPHVIVTEPFVTIRLCATYYYLMQNFRILLCYNEDDEVKNDNTGHVIEHEWMQRYDHCESQVTLVKSQLSEAVELYILLVAFIREVVCRRPCNQKRSTGTANPITLIDSSLTIASEILVYEFLLQNIERNDDTLKLTEGMLCICRFWRFIDHDWERLSMLLRERMDRHASEQYFTVIRETAQCLNVEIDQEIHCKGTDVYEAAKMLLSMLYVCSTDDKAQVNVIEGTEADVYIVGEELSNLTLNES</sequence>
<dbReference type="PANTHER" id="PTHR13308">
    <property type="entry name" value="NEDD4-BINDING PROTEIN 2-LIKE 1"/>
    <property type="match status" value="1"/>
</dbReference>